<evidence type="ECO:0000256" key="1">
    <source>
        <dbReference type="SAM" id="Phobius"/>
    </source>
</evidence>
<gene>
    <name evidence="2" type="ordered locus">SpyM3_0082</name>
</gene>
<dbReference type="EMBL" id="AE014074">
    <property type="protein sequence ID" value="AAM78689.1"/>
    <property type="molecule type" value="Genomic_DNA"/>
</dbReference>
<keyword evidence="1" id="KW-0812">Transmembrane</keyword>
<dbReference type="InterPro" id="IPR021749">
    <property type="entry name" value="ComGE"/>
</dbReference>
<evidence type="ECO:0008006" key="4">
    <source>
        <dbReference type="Google" id="ProtNLM"/>
    </source>
</evidence>
<proteinExistence type="predicted"/>
<reference evidence="2 3" key="1">
    <citation type="journal article" date="2002" name="Proc. Natl. Acad. Sci. U.S.A.">
        <title>Genome sequence of a serotype M3 strain of group A Streptococcus: phage-encoded toxins, the high-virulence phenotype, and clone emergence.</title>
        <authorList>
            <person name="Beres S.B."/>
            <person name="Sylva G.L."/>
            <person name="Barbian K.D."/>
            <person name="Lei B."/>
            <person name="Hoff J.S."/>
            <person name="Mammarella N.D."/>
            <person name="Liu M.Y."/>
            <person name="Smoot J.C."/>
            <person name="Porcella S.F."/>
            <person name="Parkins L.D."/>
            <person name="Campbell D.S."/>
            <person name="Smith T.M."/>
            <person name="McCormick J.K."/>
            <person name="Leung D.Y."/>
            <person name="Schlievert P.M."/>
            <person name="Musser J.M."/>
        </authorList>
    </citation>
    <scope>NUCLEOTIDE SEQUENCE [LARGE SCALE GENOMIC DNA]</scope>
    <source>
        <strain evidence="3">ATCC BAA-595 / MGAS315</strain>
    </source>
</reference>
<dbReference type="HOGENOM" id="CLU_160623_2_0_9"/>
<name>A0A0H2USY2_STRP3</name>
<protein>
    <recommendedName>
        <fullName evidence="4">ComG operon protein 5</fullName>
    </recommendedName>
</protein>
<accession>A0A0H2USY2</accession>
<organism evidence="2 3">
    <name type="scientific">Streptococcus pyogenes serotype M3 (strain ATCC BAA-595 / MGAS315)</name>
    <dbReference type="NCBI Taxonomy" id="198466"/>
    <lineage>
        <taxon>Bacteria</taxon>
        <taxon>Bacillati</taxon>
        <taxon>Bacillota</taxon>
        <taxon>Bacilli</taxon>
        <taxon>Lactobacillales</taxon>
        <taxon>Streptococcaceae</taxon>
        <taxon>Streptococcus</taxon>
    </lineage>
</organism>
<keyword evidence="1" id="KW-1133">Transmembrane helix</keyword>
<evidence type="ECO:0000313" key="2">
    <source>
        <dbReference type="EMBL" id="AAM78689.1"/>
    </source>
</evidence>
<dbReference type="NCBIfam" id="NF041013">
    <property type="entry name" value="T4P_ComGE"/>
    <property type="match status" value="1"/>
</dbReference>
<sequence length="94" mass="10673">MGIIKKQVKAYIALESMIATGILFSIVILVLSSLQQSQAALTYYRKQQEKLNLALMAVQTRTKEMTLNGCHITILRTDRYISIHDDEGEVMKIE</sequence>
<dbReference type="RefSeq" id="WP_002987779.1">
    <property type="nucleotide sequence ID" value="NC_004070.1"/>
</dbReference>
<dbReference type="KEGG" id="spg:SpyM3_0082"/>
<dbReference type="Pfam" id="PF11773">
    <property type="entry name" value="ComGE"/>
    <property type="match status" value="1"/>
</dbReference>
<feature type="transmembrane region" description="Helical" evidence="1">
    <location>
        <begin position="12"/>
        <end position="34"/>
    </location>
</feature>
<dbReference type="Proteomes" id="UP000000564">
    <property type="component" value="Chromosome"/>
</dbReference>
<dbReference type="AlphaFoldDB" id="A0A0H2USY2"/>
<evidence type="ECO:0000313" key="3">
    <source>
        <dbReference type="Proteomes" id="UP000000564"/>
    </source>
</evidence>
<dbReference type="InterPro" id="IPR053468">
    <property type="entry name" value="ComGE-like"/>
</dbReference>
<keyword evidence="1" id="KW-0472">Membrane</keyword>